<dbReference type="Gene3D" id="6.10.250.1770">
    <property type="match status" value="1"/>
</dbReference>
<evidence type="ECO:0000313" key="6">
    <source>
        <dbReference type="Proteomes" id="UP000799776"/>
    </source>
</evidence>
<evidence type="ECO:0000256" key="2">
    <source>
        <dbReference type="SAM" id="MobiDB-lite"/>
    </source>
</evidence>
<proteinExistence type="inferred from homology"/>
<dbReference type="GO" id="GO:0006364">
    <property type="term" value="P:rRNA processing"/>
    <property type="evidence" value="ECO:0007669"/>
    <property type="project" value="TreeGrafter"/>
</dbReference>
<dbReference type="InterPro" id="IPR024326">
    <property type="entry name" value="RRP7_C"/>
</dbReference>
<dbReference type="CDD" id="cd12293">
    <property type="entry name" value="dRRM_Rrp7p"/>
    <property type="match status" value="1"/>
</dbReference>
<dbReference type="EMBL" id="ML978712">
    <property type="protein sequence ID" value="KAF2091013.1"/>
    <property type="molecule type" value="Genomic_DNA"/>
</dbReference>
<feature type="region of interest" description="Disordered" evidence="2">
    <location>
        <begin position="263"/>
        <end position="299"/>
    </location>
</feature>
<dbReference type="GO" id="GO:0000028">
    <property type="term" value="P:ribosomal small subunit assembly"/>
    <property type="evidence" value="ECO:0007669"/>
    <property type="project" value="TreeGrafter"/>
</dbReference>
<dbReference type="InterPro" id="IPR040447">
    <property type="entry name" value="RRM_Rrp7"/>
</dbReference>
<dbReference type="OrthoDB" id="5390at2759"/>
<dbReference type="PANTHER" id="PTHR13191:SF0">
    <property type="entry name" value="RIBOSOMAL RNA-PROCESSING PROTEIN 7 HOMOLOG A-RELATED"/>
    <property type="match status" value="1"/>
</dbReference>
<evidence type="ECO:0000259" key="3">
    <source>
        <dbReference type="Pfam" id="PF12923"/>
    </source>
</evidence>
<accession>A0A9P4I0V3</accession>
<dbReference type="PANTHER" id="PTHR13191">
    <property type="entry name" value="RIBOSOMAL RNA PROCESSING PROTEIN 7-RELATED"/>
    <property type="match status" value="1"/>
</dbReference>
<evidence type="ECO:0000313" key="5">
    <source>
        <dbReference type="EMBL" id="KAF2091013.1"/>
    </source>
</evidence>
<dbReference type="InterPro" id="IPR040446">
    <property type="entry name" value="RRP7"/>
</dbReference>
<dbReference type="Pfam" id="PF12923">
    <property type="entry name" value="RRP7"/>
    <property type="match status" value="1"/>
</dbReference>
<sequence length="299" mass="33222">MAPSRAPTKVGDYAILPLTAPATPSFPQPTTHYLYIRPHAPKNPDADTPRSLFAVNLPIDATESRLRSLFAEQLGGARIDHVDFEGVAPRKSTPAVGGSGTLNAGKKRKRGAVDPAASAIELPSTWDREILKSGSGAVLVFVDRASAEMAMKEVLRAAKKNAGIIWKGEEGLGIERYQNHHVLTFPPRQTLQSTINTYLANFSALEQLRAKNLARQRSVPDADGFITVTRGGRQGPARLEEAQAAAEKLKARQKPLEDFYRFQSREKRKEHAEKLKRDFEQDRKRVEQMRARRGQIRPE</sequence>
<dbReference type="Proteomes" id="UP000799776">
    <property type="component" value="Unassembled WGS sequence"/>
</dbReference>
<reference evidence="5" key="1">
    <citation type="journal article" date="2020" name="Stud. Mycol.">
        <title>101 Dothideomycetes genomes: a test case for predicting lifestyles and emergence of pathogens.</title>
        <authorList>
            <person name="Haridas S."/>
            <person name="Albert R."/>
            <person name="Binder M."/>
            <person name="Bloem J."/>
            <person name="Labutti K."/>
            <person name="Salamov A."/>
            <person name="Andreopoulos B."/>
            <person name="Baker S."/>
            <person name="Barry K."/>
            <person name="Bills G."/>
            <person name="Bluhm B."/>
            <person name="Cannon C."/>
            <person name="Castanera R."/>
            <person name="Culley D."/>
            <person name="Daum C."/>
            <person name="Ezra D."/>
            <person name="Gonzalez J."/>
            <person name="Henrissat B."/>
            <person name="Kuo A."/>
            <person name="Liang C."/>
            <person name="Lipzen A."/>
            <person name="Lutzoni F."/>
            <person name="Magnuson J."/>
            <person name="Mondo S."/>
            <person name="Nolan M."/>
            <person name="Ohm R."/>
            <person name="Pangilinan J."/>
            <person name="Park H.-J."/>
            <person name="Ramirez L."/>
            <person name="Alfaro M."/>
            <person name="Sun H."/>
            <person name="Tritt A."/>
            <person name="Yoshinaga Y."/>
            <person name="Zwiers L.-H."/>
            <person name="Turgeon B."/>
            <person name="Goodwin S."/>
            <person name="Spatafora J."/>
            <person name="Crous P."/>
            <person name="Grigoriev I."/>
        </authorList>
    </citation>
    <scope>NUCLEOTIDE SEQUENCE</scope>
    <source>
        <strain evidence="5">CBS 121410</strain>
    </source>
</reference>
<name>A0A9P4I0V3_9PEZI</name>
<feature type="region of interest" description="Disordered" evidence="2">
    <location>
        <begin position="90"/>
        <end position="110"/>
    </location>
</feature>
<dbReference type="CDD" id="cd12950">
    <property type="entry name" value="RRP7_Rrp7p"/>
    <property type="match status" value="1"/>
</dbReference>
<evidence type="ECO:0000256" key="1">
    <source>
        <dbReference type="ARBA" id="ARBA00006110"/>
    </source>
</evidence>
<dbReference type="Pfam" id="PF17799">
    <property type="entry name" value="RRM_Rrp7"/>
    <property type="match status" value="1"/>
</dbReference>
<organism evidence="5 6">
    <name type="scientific">Saccharata proteae CBS 121410</name>
    <dbReference type="NCBI Taxonomy" id="1314787"/>
    <lineage>
        <taxon>Eukaryota</taxon>
        <taxon>Fungi</taxon>
        <taxon>Dikarya</taxon>
        <taxon>Ascomycota</taxon>
        <taxon>Pezizomycotina</taxon>
        <taxon>Dothideomycetes</taxon>
        <taxon>Dothideomycetes incertae sedis</taxon>
        <taxon>Botryosphaeriales</taxon>
        <taxon>Saccharataceae</taxon>
        <taxon>Saccharata</taxon>
    </lineage>
</organism>
<dbReference type="GO" id="GO:0034456">
    <property type="term" value="C:UTP-C complex"/>
    <property type="evidence" value="ECO:0007669"/>
    <property type="project" value="TreeGrafter"/>
</dbReference>
<dbReference type="AlphaFoldDB" id="A0A9P4I0V3"/>
<gene>
    <name evidence="5" type="ORF">K490DRAFT_62344</name>
</gene>
<feature type="domain" description="Ribosomal RNA-processing protein 7 C-terminal" evidence="3">
    <location>
        <begin position="184"/>
        <end position="298"/>
    </location>
</feature>
<keyword evidence="6" id="KW-1185">Reference proteome</keyword>
<dbReference type="GO" id="GO:0032545">
    <property type="term" value="C:CURI complex"/>
    <property type="evidence" value="ECO:0007669"/>
    <property type="project" value="TreeGrafter"/>
</dbReference>
<comment type="similarity">
    <text evidence="1">Belongs to the RRP7 family.</text>
</comment>
<protein>
    <submittedName>
        <fullName evidence="5">Uncharacterized protein</fullName>
    </submittedName>
</protein>
<feature type="domain" description="Rrp7 RRM-like N-terminal" evidence="4">
    <location>
        <begin position="13"/>
        <end position="180"/>
    </location>
</feature>
<evidence type="ECO:0000259" key="4">
    <source>
        <dbReference type="Pfam" id="PF17799"/>
    </source>
</evidence>
<comment type="caution">
    <text evidence="5">The sequence shown here is derived from an EMBL/GenBank/DDBJ whole genome shotgun (WGS) entry which is preliminary data.</text>
</comment>